<reference evidence="3" key="1">
    <citation type="submission" date="2016-05" db="EMBL/GenBank/DDBJ databases">
        <authorList>
            <person name="Naeem Raeece"/>
        </authorList>
    </citation>
    <scope>NUCLEOTIDE SEQUENCE [LARGE SCALE GENOMIC DNA]</scope>
</reference>
<accession>A0A1A8VR28</accession>
<feature type="compositionally biased region" description="Basic residues" evidence="1">
    <location>
        <begin position="554"/>
        <end position="563"/>
    </location>
</feature>
<feature type="compositionally biased region" description="Polar residues" evidence="1">
    <location>
        <begin position="513"/>
        <end position="526"/>
    </location>
</feature>
<feature type="compositionally biased region" description="Low complexity" evidence="1">
    <location>
        <begin position="592"/>
        <end position="603"/>
    </location>
</feature>
<gene>
    <name evidence="2" type="ORF">POVCU2_0017860</name>
</gene>
<evidence type="ECO:0000313" key="3">
    <source>
        <dbReference type="Proteomes" id="UP000078560"/>
    </source>
</evidence>
<feature type="compositionally biased region" description="Basic and acidic residues" evidence="1">
    <location>
        <begin position="564"/>
        <end position="574"/>
    </location>
</feature>
<evidence type="ECO:0000313" key="2">
    <source>
        <dbReference type="EMBL" id="SBS82915.1"/>
    </source>
</evidence>
<feature type="non-terminal residue" evidence="2">
    <location>
        <position position="1"/>
    </location>
</feature>
<feature type="region of interest" description="Disordered" evidence="1">
    <location>
        <begin position="513"/>
        <end position="633"/>
    </location>
</feature>
<dbReference type="SUPFAM" id="SSF50978">
    <property type="entry name" value="WD40 repeat-like"/>
    <property type="match status" value="1"/>
</dbReference>
<evidence type="ECO:0000256" key="1">
    <source>
        <dbReference type="SAM" id="MobiDB-lite"/>
    </source>
</evidence>
<sequence>LNEKKVIISLKNNNDEDIAYKKIHQNFEINILQNVKNNVGSVLFKKFEDFDDEIVMFAFSNTSSNFVTTHINGAIYFWNLREYLTNITKKEIRGGKKIPVCCFYTSLYVEFVLESSAINETNKAKNNKNENANNNKNNNNNNNGTTNKNKETENNNLFVISSTSCSSYCYSSSDMDNTSKNDSKNSKMKKKKNKTSTSNNPSTTNAASLNSIYISENNLVPNLGDSSTIMVGSTNARTGNNNKKGKNATKDDATNSLGNEKSNTKPKLRAKKLHYKISNINFNVSDEYIIVADGITNKSNSTKEMINAVTMKTNISIFSLLDFEEIKYFDLKKCDSYISFIEPNPKYKDIVLFGCFRKYIYLLNLEKKKIIKKYSYDSEVKNLRAQWNKNGYTFIVSHNYGYFSIFTLNNNYSYKLTLTEQITSSQICYLNENNNNNNERVDDFDNLNLLPEFFLFDSYYPNNQYGRNGNSNRYEVRDYGNFIDITNNVESGFNIGSLIGTDSNNVIPLIQNTQTHNNRSGRCDTSNNRNRNNNNEENNYSIINDNSTPELIRTRSKNRKKNRRIIEDSSDSSKKSNNTIYTLYSDSNSRCSGKNSNNSLFSNKKSKKKKKASSNSNDDIKIIDKKRSRPNKSHIINLENMSADGNEVITVEDVYSEGGQENYKENGKKAKKNEIINIDNEMDSNNYMASFDNKRKKGKHLLKDNKKNNKKISNENDDDAFLIEDNECIQINDNNIVYVNNSYESVLDDSKKFENNEKIKKLNTFFILKSDDIKTSKHKKEDNHSFSDCDSYFDQYSSISFLSDESDYYNYSNYLDNLKTNSSSNENSSINSDGSSIEAYDTDSSGQYIERSFEENTFGHAKWGSKNIMNRLKKKGKAYKKGNTKWKNSKSNKKTK</sequence>
<feature type="region of interest" description="Disordered" evidence="1">
    <location>
        <begin position="231"/>
        <end position="266"/>
    </location>
</feature>
<feature type="compositionally biased region" description="Low complexity" evidence="1">
    <location>
        <begin position="129"/>
        <end position="147"/>
    </location>
</feature>
<dbReference type="EMBL" id="FLQU01000233">
    <property type="protein sequence ID" value="SBS82915.1"/>
    <property type="molecule type" value="Genomic_DNA"/>
</dbReference>
<feature type="compositionally biased region" description="Polar residues" evidence="1">
    <location>
        <begin position="579"/>
        <end position="591"/>
    </location>
</feature>
<dbReference type="InterPro" id="IPR036322">
    <property type="entry name" value="WD40_repeat_dom_sf"/>
</dbReference>
<feature type="region of interest" description="Disordered" evidence="1">
    <location>
        <begin position="174"/>
        <end position="206"/>
    </location>
</feature>
<protein>
    <submittedName>
        <fullName evidence="2">WD repeat-containing protein, putative</fullName>
    </submittedName>
</protein>
<dbReference type="Proteomes" id="UP000078560">
    <property type="component" value="Unassembled WGS sequence"/>
</dbReference>
<feature type="compositionally biased region" description="Low complexity" evidence="1">
    <location>
        <begin position="195"/>
        <end position="206"/>
    </location>
</feature>
<organism evidence="2 3">
    <name type="scientific">Plasmodium ovale curtisi</name>
    <dbReference type="NCBI Taxonomy" id="864141"/>
    <lineage>
        <taxon>Eukaryota</taxon>
        <taxon>Sar</taxon>
        <taxon>Alveolata</taxon>
        <taxon>Apicomplexa</taxon>
        <taxon>Aconoidasida</taxon>
        <taxon>Haemosporida</taxon>
        <taxon>Plasmodiidae</taxon>
        <taxon>Plasmodium</taxon>
        <taxon>Plasmodium (Plasmodium)</taxon>
    </lineage>
</organism>
<feature type="region of interest" description="Disordered" evidence="1">
    <location>
        <begin position="123"/>
        <end position="153"/>
    </location>
</feature>
<name>A0A1A8VR28_PLAOA</name>
<feature type="compositionally biased region" description="Polar residues" evidence="1">
    <location>
        <begin position="540"/>
        <end position="549"/>
    </location>
</feature>
<feature type="compositionally biased region" description="Low complexity" evidence="1">
    <location>
        <begin position="527"/>
        <end position="539"/>
    </location>
</feature>
<dbReference type="AlphaFoldDB" id="A0A1A8VR28"/>
<proteinExistence type="predicted"/>
<feature type="region of interest" description="Disordered" evidence="1">
    <location>
        <begin position="874"/>
        <end position="896"/>
    </location>
</feature>